<evidence type="ECO:0000259" key="14">
    <source>
        <dbReference type="PROSITE" id="PS51188"/>
    </source>
</evidence>
<dbReference type="SMART" id="SM00271">
    <property type="entry name" value="DnaJ"/>
    <property type="match status" value="1"/>
</dbReference>
<dbReference type="Pfam" id="PF00684">
    <property type="entry name" value="DnaJ_CXXCXGXG"/>
    <property type="match status" value="1"/>
</dbReference>
<dbReference type="PROSITE" id="PS00636">
    <property type="entry name" value="DNAJ_1"/>
    <property type="match status" value="1"/>
</dbReference>
<dbReference type="Gene3D" id="2.60.260.20">
    <property type="entry name" value="Urease metallochaperone UreE, N-terminal domain"/>
    <property type="match status" value="2"/>
</dbReference>
<evidence type="ECO:0000256" key="7">
    <source>
        <dbReference type="ARBA" id="ARBA00023016"/>
    </source>
</evidence>
<feature type="repeat" description="CXXCXGXG motif" evidence="11">
    <location>
        <begin position="165"/>
        <end position="172"/>
    </location>
</feature>
<keyword evidence="16" id="KW-1185">Reference proteome</keyword>
<feature type="repeat" description="CXXCXGXG motif" evidence="11">
    <location>
        <begin position="204"/>
        <end position="211"/>
    </location>
</feature>
<feature type="binding site" evidence="11">
    <location>
        <position position="207"/>
    </location>
    <ligand>
        <name>Zn(2+)</name>
        <dbReference type="ChEBI" id="CHEBI:29105"/>
        <label>2</label>
    </ligand>
</feature>
<keyword evidence="8 11" id="KW-0143">Chaperone</keyword>
<reference evidence="15" key="1">
    <citation type="submission" date="2022-12" db="EMBL/GenBank/DDBJ databases">
        <title>Gycomyces niveus sp.nov.,a novel actinomycete isolated from soil in Shouguan.</title>
        <authorList>
            <person name="Yang X."/>
        </authorList>
    </citation>
    <scope>NUCLEOTIDE SEQUENCE</scope>
    <source>
        <strain evidence="15">NEAU-A15</strain>
    </source>
</reference>
<dbReference type="RefSeq" id="WP_270113015.1">
    <property type="nucleotide sequence ID" value="NZ_JAPZVP010000031.1"/>
</dbReference>
<accession>A0A9X3PPW1</accession>
<dbReference type="PROSITE" id="PS51188">
    <property type="entry name" value="ZF_CR"/>
    <property type="match status" value="1"/>
</dbReference>
<feature type="zinc finger region" description="CR-type" evidence="12">
    <location>
        <begin position="152"/>
        <end position="230"/>
    </location>
</feature>
<keyword evidence="4 11" id="KW-0677">Repeat</keyword>
<dbReference type="PROSITE" id="PS50076">
    <property type="entry name" value="DNAJ_2"/>
    <property type="match status" value="1"/>
</dbReference>
<evidence type="ECO:0000256" key="5">
    <source>
        <dbReference type="ARBA" id="ARBA00022771"/>
    </source>
</evidence>
<dbReference type="FunFam" id="2.10.230.10:FF:000002">
    <property type="entry name" value="Molecular chaperone DnaJ"/>
    <property type="match status" value="1"/>
</dbReference>
<evidence type="ECO:0000256" key="10">
    <source>
        <dbReference type="ARBA" id="ARBA00067609"/>
    </source>
</evidence>
<dbReference type="FunFam" id="2.60.260.20:FF:000005">
    <property type="entry name" value="Chaperone protein dnaJ 1, mitochondrial"/>
    <property type="match status" value="1"/>
</dbReference>
<evidence type="ECO:0000256" key="4">
    <source>
        <dbReference type="ARBA" id="ARBA00022737"/>
    </source>
</evidence>
<dbReference type="InterPro" id="IPR008971">
    <property type="entry name" value="HSP40/DnaJ_pept-bd"/>
</dbReference>
<evidence type="ECO:0000256" key="11">
    <source>
        <dbReference type="HAMAP-Rule" id="MF_01152"/>
    </source>
</evidence>
<evidence type="ECO:0000256" key="6">
    <source>
        <dbReference type="ARBA" id="ARBA00022833"/>
    </source>
</evidence>
<evidence type="ECO:0000256" key="2">
    <source>
        <dbReference type="ARBA" id="ARBA00022705"/>
    </source>
</evidence>
<evidence type="ECO:0000256" key="9">
    <source>
        <dbReference type="ARBA" id="ARBA00061004"/>
    </source>
</evidence>
<dbReference type="Gene3D" id="1.10.287.110">
    <property type="entry name" value="DnaJ domain"/>
    <property type="match status" value="1"/>
</dbReference>
<dbReference type="InterPro" id="IPR012724">
    <property type="entry name" value="DnaJ"/>
</dbReference>
<dbReference type="Pfam" id="PF01556">
    <property type="entry name" value="DnaJ_C"/>
    <property type="match status" value="1"/>
</dbReference>
<organism evidence="15 16">
    <name type="scientific">Glycomyces luteolus</name>
    <dbReference type="NCBI Taxonomy" id="2670330"/>
    <lineage>
        <taxon>Bacteria</taxon>
        <taxon>Bacillati</taxon>
        <taxon>Actinomycetota</taxon>
        <taxon>Actinomycetes</taxon>
        <taxon>Glycomycetales</taxon>
        <taxon>Glycomycetaceae</taxon>
        <taxon>Glycomyces</taxon>
    </lineage>
</organism>
<keyword evidence="6 11" id="KW-0862">Zinc</keyword>
<keyword evidence="3 11" id="KW-0479">Metal-binding</keyword>
<feature type="repeat" description="CXXCXGXG motif" evidence="11">
    <location>
        <begin position="218"/>
        <end position="225"/>
    </location>
</feature>
<comment type="similarity">
    <text evidence="9 11">Belongs to the DnaJ family.</text>
</comment>
<comment type="caution">
    <text evidence="15">The sequence shown here is derived from an EMBL/GenBank/DDBJ whole genome shotgun (WGS) entry which is preliminary data.</text>
</comment>
<dbReference type="EMBL" id="JAPZVP010000031">
    <property type="protein sequence ID" value="MDA1362930.1"/>
    <property type="molecule type" value="Genomic_DNA"/>
</dbReference>
<evidence type="ECO:0000313" key="15">
    <source>
        <dbReference type="EMBL" id="MDA1362930.1"/>
    </source>
</evidence>
<dbReference type="InterPro" id="IPR036410">
    <property type="entry name" value="HSP_DnaJ_Cys-rich_dom_sf"/>
</dbReference>
<dbReference type="InterPro" id="IPR036869">
    <property type="entry name" value="J_dom_sf"/>
</dbReference>
<comment type="subunit">
    <text evidence="11">Homodimer.</text>
</comment>
<evidence type="ECO:0000259" key="13">
    <source>
        <dbReference type="PROSITE" id="PS50076"/>
    </source>
</evidence>
<dbReference type="PRINTS" id="PR00625">
    <property type="entry name" value="JDOMAIN"/>
</dbReference>
<dbReference type="InterPro" id="IPR002939">
    <property type="entry name" value="DnaJ_C"/>
</dbReference>
<feature type="binding site" evidence="11">
    <location>
        <position position="204"/>
    </location>
    <ligand>
        <name>Zn(2+)</name>
        <dbReference type="ChEBI" id="CHEBI:29105"/>
        <label>2</label>
    </ligand>
</feature>
<evidence type="ECO:0000256" key="1">
    <source>
        <dbReference type="ARBA" id="ARBA00022490"/>
    </source>
</evidence>
<keyword evidence="2 11" id="KW-0235">DNA replication</keyword>
<evidence type="ECO:0000256" key="12">
    <source>
        <dbReference type="PROSITE-ProRule" id="PRU00546"/>
    </source>
</evidence>
<dbReference type="GO" id="GO:0051082">
    <property type="term" value="F:unfolded protein binding"/>
    <property type="evidence" value="ECO:0007669"/>
    <property type="project" value="UniProtKB-UniRule"/>
</dbReference>
<comment type="cofactor">
    <cofactor evidence="11">
        <name>Zn(2+)</name>
        <dbReference type="ChEBI" id="CHEBI:29105"/>
    </cofactor>
    <text evidence="11">Binds 2 Zn(2+) ions per monomer.</text>
</comment>
<dbReference type="NCBIfam" id="TIGR02349">
    <property type="entry name" value="DnaJ_bact"/>
    <property type="match status" value="1"/>
</dbReference>
<keyword evidence="5 11" id="KW-0863">Zinc-finger</keyword>
<dbReference type="CDD" id="cd10747">
    <property type="entry name" value="DnaJ_C"/>
    <property type="match status" value="1"/>
</dbReference>
<dbReference type="InterPro" id="IPR018253">
    <property type="entry name" value="DnaJ_domain_CS"/>
</dbReference>
<gene>
    <name evidence="11 15" type="primary">dnaJ</name>
    <name evidence="15" type="ORF">O1R50_25170</name>
</gene>
<dbReference type="CDD" id="cd06257">
    <property type="entry name" value="DnaJ"/>
    <property type="match status" value="1"/>
</dbReference>
<dbReference type="Proteomes" id="UP001146067">
    <property type="component" value="Unassembled WGS sequence"/>
</dbReference>
<evidence type="ECO:0000256" key="8">
    <source>
        <dbReference type="ARBA" id="ARBA00023186"/>
    </source>
</evidence>
<name>A0A9X3PPW1_9ACTN</name>
<sequence>MASQEWLEKDFYAILGVPQDASKKDIERAYRKLARELHPDHNPDPAAENRFKGVSEAYSVLHDDKARKEYDQIQLMKSGRGGFGGMHGGGMPGGGGVNFEDLFGSPGASGGFGDLFGDLFRGGGAHRRRSGAQRGNDLRTHITLDFADAVKGTTTEIRMRAPGECDTCHGSGAKPGTAPSTCARCGGRGLVTENQGAFSFAQPCPECEGTGTVVTDPCVECGGTGATTKDRIITVRVPVGIGDGQSIRLAGRGAPGERGGPAGDLLVKVAVRTHPLFARDGDNVTVRVPVSFPEAAMGAKVKVPTLDGPVTLRIPEGTPTGRVLRVKGRGVPGKGDLLVTVDVEVPQALSAEAREALEKYAAAAPAADRSKLEELTGQ</sequence>
<protein>
    <recommendedName>
        <fullName evidence="10 11">Chaperone protein DnaJ</fullName>
    </recommendedName>
</protein>
<dbReference type="GO" id="GO:0042026">
    <property type="term" value="P:protein refolding"/>
    <property type="evidence" value="ECO:0007669"/>
    <property type="project" value="TreeGrafter"/>
</dbReference>
<comment type="function">
    <text evidence="11">Participates actively in the response to hyperosmotic and heat shock by preventing the aggregation of stress-denatured proteins and by disaggregating proteins, also in an autonomous, DnaK-independent fashion. Unfolded proteins bind initially to DnaJ; upon interaction with the DnaJ-bound protein, DnaK hydrolyzes its bound ATP, resulting in the formation of a stable complex. GrpE releases ADP from DnaK; ATP binding to DnaK triggers the release of the substrate protein, thus completing the reaction cycle. Several rounds of ATP-dependent interactions between DnaJ, DnaK and GrpE are required for fully efficient folding. Also involved, together with DnaK and GrpE, in the DNA replication of plasmids through activation of initiation proteins.</text>
</comment>
<dbReference type="GO" id="GO:0006260">
    <property type="term" value="P:DNA replication"/>
    <property type="evidence" value="ECO:0007669"/>
    <property type="project" value="UniProtKB-KW"/>
</dbReference>
<keyword evidence="1 11" id="KW-0963">Cytoplasm</keyword>
<feature type="domain" description="J" evidence="13">
    <location>
        <begin position="10"/>
        <end position="74"/>
    </location>
</feature>
<dbReference type="GO" id="GO:0008270">
    <property type="term" value="F:zinc ion binding"/>
    <property type="evidence" value="ECO:0007669"/>
    <property type="project" value="UniProtKB-UniRule"/>
</dbReference>
<feature type="binding site" evidence="11">
    <location>
        <position position="165"/>
    </location>
    <ligand>
        <name>Zn(2+)</name>
        <dbReference type="ChEBI" id="CHEBI:29105"/>
        <label>1</label>
    </ligand>
</feature>
<dbReference type="HAMAP" id="MF_01152">
    <property type="entry name" value="DnaJ"/>
    <property type="match status" value="1"/>
</dbReference>
<dbReference type="InterPro" id="IPR001305">
    <property type="entry name" value="HSP_DnaJ_Cys-rich_dom"/>
</dbReference>
<dbReference type="NCBIfam" id="NF008035">
    <property type="entry name" value="PRK10767.1"/>
    <property type="match status" value="1"/>
</dbReference>
<dbReference type="SUPFAM" id="SSF49493">
    <property type="entry name" value="HSP40/DnaJ peptide-binding domain"/>
    <property type="match status" value="2"/>
</dbReference>
<comment type="domain">
    <text evidence="11">The J domain is necessary and sufficient to stimulate DnaK ATPase activity. Zinc center 1 plays an important role in the autonomous, DnaK-independent chaperone activity of DnaJ. Zinc center 2 is essential for interaction with DnaK and for DnaJ activity.</text>
</comment>
<dbReference type="InterPro" id="IPR001623">
    <property type="entry name" value="DnaJ_domain"/>
</dbReference>
<feature type="binding site" evidence="11">
    <location>
        <position position="221"/>
    </location>
    <ligand>
        <name>Zn(2+)</name>
        <dbReference type="ChEBI" id="CHEBI:29105"/>
        <label>1</label>
    </ligand>
</feature>
<dbReference type="CDD" id="cd10719">
    <property type="entry name" value="DnaJ_zf"/>
    <property type="match status" value="1"/>
</dbReference>
<dbReference type="PANTHER" id="PTHR43096">
    <property type="entry name" value="DNAJ HOMOLOG 1, MITOCHONDRIAL-RELATED"/>
    <property type="match status" value="1"/>
</dbReference>
<evidence type="ECO:0000313" key="16">
    <source>
        <dbReference type="Proteomes" id="UP001146067"/>
    </source>
</evidence>
<feature type="binding site" evidence="11">
    <location>
        <position position="182"/>
    </location>
    <ligand>
        <name>Zn(2+)</name>
        <dbReference type="ChEBI" id="CHEBI:29105"/>
        <label>2</label>
    </ligand>
</feature>
<feature type="binding site" evidence="11">
    <location>
        <position position="185"/>
    </location>
    <ligand>
        <name>Zn(2+)</name>
        <dbReference type="ChEBI" id="CHEBI:29105"/>
        <label>2</label>
    </ligand>
</feature>
<dbReference type="GO" id="GO:0009408">
    <property type="term" value="P:response to heat"/>
    <property type="evidence" value="ECO:0007669"/>
    <property type="project" value="InterPro"/>
</dbReference>
<dbReference type="GO" id="GO:0016491">
    <property type="term" value="F:oxidoreductase activity"/>
    <property type="evidence" value="ECO:0007669"/>
    <property type="project" value="UniProtKB-KW"/>
</dbReference>
<feature type="domain" description="CR-type" evidence="14">
    <location>
        <begin position="152"/>
        <end position="230"/>
    </location>
</feature>
<dbReference type="SUPFAM" id="SSF46565">
    <property type="entry name" value="Chaperone J-domain"/>
    <property type="match status" value="1"/>
</dbReference>
<proteinExistence type="inferred from homology"/>
<dbReference type="GO" id="GO:0005524">
    <property type="term" value="F:ATP binding"/>
    <property type="evidence" value="ECO:0007669"/>
    <property type="project" value="InterPro"/>
</dbReference>
<evidence type="ECO:0000256" key="3">
    <source>
        <dbReference type="ARBA" id="ARBA00022723"/>
    </source>
</evidence>
<dbReference type="Pfam" id="PF00226">
    <property type="entry name" value="DnaJ"/>
    <property type="match status" value="1"/>
</dbReference>
<dbReference type="GO" id="GO:0031072">
    <property type="term" value="F:heat shock protein binding"/>
    <property type="evidence" value="ECO:0007669"/>
    <property type="project" value="InterPro"/>
</dbReference>
<keyword evidence="7 11" id="KW-0346">Stress response</keyword>
<dbReference type="PANTHER" id="PTHR43096:SF54">
    <property type="entry name" value="CHAPERONE PROTEIN DNAJ 1"/>
    <property type="match status" value="1"/>
</dbReference>
<dbReference type="SUPFAM" id="SSF57938">
    <property type="entry name" value="DnaJ/Hsp40 cysteine-rich domain"/>
    <property type="match status" value="1"/>
</dbReference>
<comment type="subcellular location">
    <subcellularLocation>
        <location evidence="11">Cytoplasm</location>
    </subcellularLocation>
</comment>
<keyword evidence="15" id="KW-0560">Oxidoreductase</keyword>
<dbReference type="Gene3D" id="2.10.230.10">
    <property type="entry name" value="Heat shock protein DnaJ, cysteine-rich domain"/>
    <property type="match status" value="1"/>
</dbReference>
<feature type="binding site" evidence="11">
    <location>
        <position position="168"/>
    </location>
    <ligand>
        <name>Zn(2+)</name>
        <dbReference type="ChEBI" id="CHEBI:29105"/>
        <label>1</label>
    </ligand>
</feature>
<dbReference type="AlphaFoldDB" id="A0A9X3PPW1"/>
<feature type="repeat" description="CXXCXGXG motif" evidence="11">
    <location>
        <begin position="182"/>
        <end position="189"/>
    </location>
</feature>
<dbReference type="GO" id="GO:0005737">
    <property type="term" value="C:cytoplasm"/>
    <property type="evidence" value="ECO:0007669"/>
    <property type="project" value="UniProtKB-SubCell"/>
</dbReference>
<feature type="binding site" evidence="11">
    <location>
        <position position="218"/>
    </location>
    <ligand>
        <name>Zn(2+)</name>
        <dbReference type="ChEBI" id="CHEBI:29105"/>
        <label>1</label>
    </ligand>
</feature>